<feature type="transmembrane region" description="Helical" evidence="12">
    <location>
        <begin position="190"/>
        <end position="211"/>
    </location>
</feature>
<feature type="transmembrane region" description="Helical" evidence="12">
    <location>
        <begin position="281"/>
        <end position="304"/>
    </location>
</feature>
<evidence type="ECO:0000313" key="14">
    <source>
        <dbReference type="WBParaSite" id="PTRK_0001545600.1"/>
    </source>
</evidence>
<keyword evidence="10 12" id="KW-0472">Membrane</keyword>
<evidence type="ECO:0000256" key="5">
    <source>
        <dbReference type="ARBA" id="ARBA00022692"/>
    </source>
</evidence>
<dbReference type="WBParaSite" id="PTRK_0001545600.1">
    <property type="protein sequence ID" value="PTRK_0001545600.1"/>
    <property type="gene ID" value="PTRK_0001545600"/>
</dbReference>
<dbReference type="PRINTS" id="PR01262">
    <property type="entry name" value="INNEXIN"/>
</dbReference>
<keyword evidence="11 12" id="KW-0407">Ion channel</keyword>
<evidence type="ECO:0000256" key="12">
    <source>
        <dbReference type="RuleBase" id="RU010713"/>
    </source>
</evidence>
<dbReference type="GO" id="GO:0005921">
    <property type="term" value="C:gap junction"/>
    <property type="evidence" value="ECO:0007669"/>
    <property type="project" value="UniProtKB-SubCell"/>
</dbReference>
<dbReference type="Pfam" id="PF00876">
    <property type="entry name" value="Innexin"/>
    <property type="match status" value="1"/>
</dbReference>
<accession>A0A0N5A1F7</accession>
<keyword evidence="6" id="KW-0303">Gap junction</keyword>
<dbReference type="PANTHER" id="PTHR11893:SF20">
    <property type="entry name" value="INNEXIN-3"/>
    <property type="match status" value="1"/>
</dbReference>
<evidence type="ECO:0000256" key="9">
    <source>
        <dbReference type="ARBA" id="ARBA00023065"/>
    </source>
</evidence>
<dbReference type="GO" id="GO:0005886">
    <property type="term" value="C:plasma membrane"/>
    <property type="evidence" value="ECO:0007669"/>
    <property type="project" value="UniProtKB-SubCell"/>
</dbReference>
<proteinExistence type="inferred from homology"/>
<keyword evidence="5 12" id="KW-0812">Transmembrane</keyword>
<dbReference type="AlphaFoldDB" id="A0A0N5A1F7"/>
<evidence type="ECO:0000256" key="7">
    <source>
        <dbReference type="ARBA" id="ARBA00022949"/>
    </source>
</evidence>
<dbReference type="GO" id="GO:0034220">
    <property type="term" value="P:monoatomic ion transmembrane transport"/>
    <property type="evidence" value="ECO:0007669"/>
    <property type="project" value="UniProtKB-KW"/>
</dbReference>
<dbReference type="InterPro" id="IPR000990">
    <property type="entry name" value="Innexin"/>
</dbReference>
<comment type="function">
    <text evidence="12">Structural component of the gap junctions.</text>
</comment>
<dbReference type="GO" id="GO:0005243">
    <property type="term" value="F:gap junction channel activity"/>
    <property type="evidence" value="ECO:0007669"/>
    <property type="project" value="TreeGrafter"/>
</dbReference>
<gene>
    <name evidence="12" type="primary">inx</name>
</gene>
<protein>
    <recommendedName>
        <fullName evidence="12">Innexin</fullName>
    </recommendedName>
</protein>
<evidence type="ECO:0000256" key="6">
    <source>
        <dbReference type="ARBA" id="ARBA00022868"/>
    </source>
</evidence>
<evidence type="ECO:0000313" key="13">
    <source>
        <dbReference type="Proteomes" id="UP000038045"/>
    </source>
</evidence>
<evidence type="ECO:0000256" key="8">
    <source>
        <dbReference type="ARBA" id="ARBA00022989"/>
    </source>
</evidence>
<evidence type="ECO:0000256" key="11">
    <source>
        <dbReference type="ARBA" id="ARBA00023303"/>
    </source>
</evidence>
<dbReference type="Proteomes" id="UP000038045">
    <property type="component" value="Unplaced"/>
</dbReference>
<name>A0A0N5A1F7_PARTI</name>
<reference evidence="14" key="1">
    <citation type="submission" date="2017-02" db="UniProtKB">
        <authorList>
            <consortium name="WormBaseParasite"/>
        </authorList>
    </citation>
    <scope>IDENTIFICATION</scope>
</reference>
<dbReference type="PANTHER" id="PTHR11893">
    <property type="entry name" value="INNEXIN"/>
    <property type="match status" value="1"/>
</dbReference>
<evidence type="ECO:0000256" key="1">
    <source>
        <dbReference type="ARBA" id="ARBA00004610"/>
    </source>
</evidence>
<comment type="similarity">
    <text evidence="12">Belongs to the pannexin family.</text>
</comment>
<sequence length="443" mass="51677">MIQIPLIQKILDVFKAVKLDDLCDRVNYLYTGTVLVTLAIFLGSKQTFGTPLTCFIEAQYGSNWVSTVQSYCFISGTYTLKNESIFEMDLSFAEEEDKIYHNYYQWAPYILLLMAFGFYIPHAIWKMYNEDLDVDFKTLLTIACEAKKDYGEGKRKKLNTVINHLKKHLNSTPNINNEGKKLLAFGKNTLYIYFIIKFIYLINLICQIIFLNNFIGQGNSAWAISIFSTLFKKNPFQYQQYFPKITFCDYKRIDVGTVMSNHVECTLMVNILNEKIFMFAWFWNVILLFITFGNITYFSLYTFIPPLRRGVIMNTLKPIRFYSSIRGIEKNNPELFDELDNEEDQFPEDLNITCKQLVISRKDEVITNVLSNIDMFDQFVDQGLSLDGVLFVRFLSLHAGSFVTCEILYGLWLSYIYGDTLKKKKREYMDQSNSVLLSESQMP</sequence>
<keyword evidence="4" id="KW-1003">Cell membrane</keyword>
<feature type="transmembrane region" description="Helical" evidence="12">
    <location>
        <begin position="394"/>
        <end position="417"/>
    </location>
</feature>
<feature type="transmembrane region" description="Helical" evidence="12">
    <location>
        <begin position="106"/>
        <end position="125"/>
    </location>
</feature>
<keyword evidence="8 12" id="KW-1133">Transmembrane helix</keyword>
<evidence type="ECO:0000256" key="4">
    <source>
        <dbReference type="ARBA" id="ARBA00022475"/>
    </source>
</evidence>
<comment type="subcellular location">
    <subcellularLocation>
        <location evidence="1">Cell junction</location>
        <location evidence="1">Gap junction</location>
    </subcellularLocation>
    <subcellularLocation>
        <location evidence="2 12">Cell membrane</location>
        <topology evidence="2 12">Multi-pass membrane protein</topology>
    </subcellularLocation>
</comment>
<evidence type="ECO:0000256" key="2">
    <source>
        <dbReference type="ARBA" id="ARBA00004651"/>
    </source>
</evidence>
<organism evidence="13 14">
    <name type="scientific">Parastrongyloides trichosuri</name>
    <name type="common">Possum-specific nematode worm</name>
    <dbReference type="NCBI Taxonomy" id="131310"/>
    <lineage>
        <taxon>Eukaryota</taxon>
        <taxon>Metazoa</taxon>
        <taxon>Ecdysozoa</taxon>
        <taxon>Nematoda</taxon>
        <taxon>Chromadorea</taxon>
        <taxon>Rhabditida</taxon>
        <taxon>Tylenchina</taxon>
        <taxon>Panagrolaimomorpha</taxon>
        <taxon>Strongyloidoidea</taxon>
        <taxon>Strongyloididae</taxon>
        <taxon>Parastrongyloides</taxon>
    </lineage>
</organism>
<evidence type="ECO:0000256" key="10">
    <source>
        <dbReference type="ARBA" id="ARBA00023136"/>
    </source>
</evidence>
<keyword evidence="13" id="KW-1185">Reference proteome</keyword>
<keyword evidence="7" id="KW-0965">Cell junction</keyword>
<evidence type="ECO:0000256" key="3">
    <source>
        <dbReference type="ARBA" id="ARBA00022448"/>
    </source>
</evidence>
<keyword evidence="9 12" id="KW-0406">Ion transport</keyword>
<dbReference type="PROSITE" id="PS51013">
    <property type="entry name" value="PANNEXIN"/>
    <property type="match status" value="1"/>
</dbReference>
<keyword evidence="3 12" id="KW-0813">Transport</keyword>